<keyword evidence="4" id="KW-1133">Transmembrane helix</keyword>
<dbReference type="InterPro" id="IPR036765">
    <property type="entry name" value="ZipA_FtsZ-bd_C_sf"/>
</dbReference>
<evidence type="ECO:0000259" key="5">
    <source>
        <dbReference type="SMART" id="SM00771"/>
    </source>
</evidence>
<evidence type="ECO:0000313" key="6">
    <source>
        <dbReference type="EMBL" id="AJE19071.1"/>
    </source>
</evidence>
<comment type="function">
    <text evidence="1">Essential cell division protein that stabilizes the FtsZ protofilaments by cross-linking them and that serves as a cytoplasmic membrane anchor for the Z ring. Also required for the recruitment to the septal ring of downstream cell division proteins.</text>
</comment>
<reference evidence="6 7" key="2">
    <citation type="journal article" date="2015" name="PLoS Genet.">
        <title>Common Cell Shape Evolution of Two Nasopharyngeal Pathogens.</title>
        <authorList>
            <person name="Veyrier F.J."/>
            <person name="Biais N."/>
            <person name="Morales P."/>
            <person name="Belkacem N."/>
            <person name="Guilhen C."/>
            <person name="Ranjeva S."/>
            <person name="Sismeiro O."/>
            <person name="Pehau-Arnaudet G."/>
            <person name="Rocha E.P."/>
            <person name="Werts C."/>
            <person name="Taha M.K."/>
            <person name="Boneca I.G."/>
        </authorList>
    </citation>
    <scope>NUCLEOTIDE SEQUENCE [LARGE SCALE GENOMIC DNA]</scope>
    <source>
        <strain evidence="6 7">ATCC 29315</strain>
    </source>
</reference>
<dbReference type="PATRIC" id="fig|546263.7.peg.1994"/>
<feature type="region of interest" description="Disordered" evidence="3">
    <location>
        <begin position="50"/>
        <end position="114"/>
    </location>
</feature>
<comment type="subcellular location">
    <subcellularLocation>
        <location evidence="2">Cell inner membrane</location>
        <topology evidence="2">Single-pass type I membrane protein</topology>
    </subcellularLocation>
</comment>
<name>A0A0B5CS03_NEIEG</name>
<reference evidence="7" key="1">
    <citation type="submission" date="2014-05" db="EMBL/GenBank/DDBJ databases">
        <title>Complete Genome sequence of Neisseria elongata subsp. glycolytica.</title>
        <authorList>
            <person name="Veyrier F.J."/>
            <person name="Taha M.-K."/>
        </authorList>
    </citation>
    <scope>NUCLEOTIDE SEQUENCE [LARGE SCALE GENOMIC DNA]</scope>
    <source>
        <strain evidence="7">ATCC 29315</strain>
    </source>
</reference>
<keyword evidence="2" id="KW-1003">Cell membrane</keyword>
<evidence type="ECO:0000256" key="1">
    <source>
        <dbReference type="RuleBase" id="RU003612"/>
    </source>
</evidence>
<protein>
    <recommendedName>
        <fullName evidence="1">Cell division protein ZipA</fullName>
    </recommendedName>
</protein>
<keyword evidence="2 4" id="KW-0472">Membrane</keyword>
<keyword evidence="1" id="KW-0131">Cell cycle</keyword>
<dbReference type="SUPFAM" id="SSF64383">
    <property type="entry name" value="Cell-division protein ZipA, C-terminal domain"/>
    <property type="match status" value="1"/>
</dbReference>
<dbReference type="GO" id="GO:0090529">
    <property type="term" value="P:cell septum assembly"/>
    <property type="evidence" value="ECO:0007669"/>
    <property type="project" value="InterPro"/>
</dbReference>
<dbReference type="RefSeq" id="WP_041961629.1">
    <property type="nucleotide sequence ID" value="NZ_CP007726.1"/>
</dbReference>
<dbReference type="InterPro" id="IPR007449">
    <property type="entry name" value="ZipA_FtsZ-bd_C"/>
</dbReference>
<dbReference type="HOGENOM" id="CLU_656932_0_0_4"/>
<accession>A0A0B5CS03</accession>
<evidence type="ECO:0000313" key="7">
    <source>
        <dbReference type="Proteomes" id="UP000031392"/>
    </source>
</evidence>
<sequence length="489" mass="54269">MDAKIWIAAAIGLLIILGVIAYNMYQENQYRRQVREQFGHADKDALLESQTESVRDGKIHGVATPQGKQGKPLVVVRQADVSREDTPPEPTAKAQVKAGNSRPAPAKEKPAQTAPADLFSEPDQAETAQNKAAKPLSFAEIREQEKKPAREKAVLVMEQFLAEHDSGKKNTDTEAETKESVLQEAGSTDGNYTFASVAAPKYTQEKNTAKGKLLMDLDDMVKQELPWFEPRFDYMAYISLSEPQEFRSLPRFSGRHRFQIAGCTMDGVWQTVEPVPNIYYQGFIVALQAISRKGLATVQELEAFGSQVNEFAAKLDAGMKLMDIPAFLETARPLDELCERVDQSIAMHLISRTSVSGTELRAAVERAGFELSHDGAFHLDNGNGRPLFSIVTMDGSAFTAALLSSQPYKGFSILFDIPHVPAGSKNFDRFMDLTVRFSSELGLDLVNDKLEELSMEWLKDVGRYVNARQEEMRKVGIEPGGELAQRLFS</sequence>
<gene>
    <name evidence="6" type="ORF">NELON_09270</name>
</gene>
<feature type="transmembrane region" description="Helical" evidence="4">
    <location>
        <begin position="6"/>
        <end position="25"/>
    </location>
</feature>
<dbReference type="Gene3D" id="3.30.1400.10">
    <property type="entry name" value="ZipA, C-terminal FtsZ-binding domain"/>
    <property type="match status" value="1"/>
</dbReference>
<dbReference type="AlphaFoldDB" id="A0A0B5CS03"/>
<dbReference type="Proteomes" id="UP000031392">
    <property type="component" value="Chromosome"/>
</dbReference>
<feature type="domain" description="ZipA C-terminal FtsZ-binding" evidence="5">
    <location>
        <begin position="341"/>
        <end position="465"/>
    </location>
</feature>
<keyword evidence="2" id="KW-0997">Cell inner membrane</keyword>
<dbReference type="GO" id="GO:0005886">
    <property type="term" value="C:plasma membrane"/>
    <property type="evidence" value="ECO:0007669"/>
    <property type="project" value="UniProtKB-SubCell"/>
</dbReference>
<dbReference type="SMART" id="SM00771">
    <property type="entry name" value="ZipA_C"/>
    <property type="match status" value="1"/>
</dbReference>
<dbReference type="EMBL" id="CP007726">
    <property type="protein sequence ID" value="AJE19071.1"/>
    <property type="molecule type" value="Genomic_DNA"/>
</dbReference>
<keyword evidence="1 6" id="KW-0132">Cell division</keyword>
<evidence type="ECO:0000256" key="2">
    <source>
        <dbReference type="RuleBase" id="RU003613"/>
    </source>
</evidence>
<dbReference type="KEGG" id="nel:NELON_09270"/>
<evidence type="ECO:0000256" key="4">
    <source>
        <dbReference type="SAM" id="Phobius"/>
    </source>
</evidence>
<keyword evidence="2 4" id="KW-0812">Transmembrane</keyword>
<proteinExistence type="inferred from homology"/>
<comment type="similarity">
    <text evidence="1">Belongs to the ZipA family.</text>
</comment>
<keyword evidence="7" id="KW-1185">Reference proteome</keyword>
<evidence type="ECO:0000256" key="3">
    <source>
        <dbReference type="SAM" id="MobiDB-lite"/>
    </source>
</evidence>
<organism evidence="6 7">
    <name type="scientific">Neisseria elongata subsp. glycolytica ATCC 29315</name>
    <dbReference type="NCBI Taxonomy" id="546263"/>
    <lineage>
        <taxon>Bacteria</taxon>
        <taxon>Pseudomonadati</taxon>
        <taxon>Pseudomonadota</taxon>
        <taxon>Betaproteobacteria</taxon>
        <taxon>Neisseriales</taxon>
        <taxon>Neisseriaceae</taxon>
        <taxon>Neisseria</taxon>
    </lineage>
</organism>
<dbReference type="Pfam" id="PF04354">
    <property type="entry name" value="ZipA_C"/>
    <property type="match status" value="1"/>
</dbReference>